<feature type="compositionally biased region" description="Polar residues" evidence="1">
    <location>
        <begin position="1"/>
        <end position="34"/>
    </location>
</feature>
<dbReference type="EMBL" id="KZ805371">
    <property type="protein sequence ID" value="PVI00563.1"/>
    <property type="molecule type" value="Genomic_DNA"/>
</dbReference>
<dbReference type="AlphaFoldDB" id="A0A2V1DQN7"/>
<accession>A0A2V1DQN7</accession>
<feature type="compositionally biased region" description="Basic and acidic residues" evidence="1">
    <location>
        <begin position="35"/>
        <end position="57"/>
    </location>
</feature>
<protein>
    <submittedName>
        <fullName evidence="2">Uncharacterized protein</fullName>
    </submittedName>
</protein>
<evidence type="ECO:0000256" key="1">
    <source>
        <dbReference type="SAM" id="MobiDB-lite"/>
    </source>
</evidence>
<evidence type="ECO:0000313" key="3">
    <source>
        <dbReference type="Proteomes" id="UP000244855"/>
    </source>
</evidence>
<feature type="compositionally biased region" description="Basic and acidic residues" evidence="1">
    <location>
        <begin position="74"/>
        <end position="86"/>
    </location>
</feature>
<evidence type="ECO:0000313" key="2">
    <source>
        <dbReference type="EMBL" id="PVI00563.1"/>
    </source>
</evidence>
<name>A0A2V1DQN7_9PLEO</name>
<sequence length="153" mass="17465">MFLNNSIQQQLTTSLLVPRTSNSPPGSTTSQSPEASRETRTTEEAGENHVEEIDTHELLTSSMPSSSSHKRMSKKEARERHDADQYHWLKHQRIILAYRRKGEPPPPEKGIRETTVMEVKVEDRKDVEARDKALKDMEETRKDADGDRGPWSG</sequence>
<dbReference type="Proteomes" id="UP000244855">
    <property type="component" value="Unassembled WGS sequence"/>
</dbReference>
<feature type="region of interest" description="Disordered" evidence="1">
    <location>
        <begin position="130"/>
        <end position="153"/>
    </location>
</feature>
<proteinExistence type="predicted"/>
<gene>
    <name evidence="2" type="ORF">DM02DRAFT_708062</name>
</gene>
<organism evidence="2 3">
    <name type="scientific">Periconia macrospinosa</name>
    <dbReference type="NCBI Taxonomy" id="97972"/>
    <lineage>
        <taxon>Eukaryota</taxon>
        <taxon>Fungi</taxon>
        <taxon>Dikarya</taxon>
        <taxon>Ascomycota</taxon>
        <taxon>Pezizomycotina</taxon>
        <taxon>Dothideomycetes</taxon>
        <taxon>Pleosporomycetidae</taxon>
        <taxon>Pleosporales</taxon>
        <taxon>Massarineae</taxon>
        <taxon>Periconiaceae</taxon>
        <taxon>Periconia</taxon>
    </lineage>
</organism>
<feature type="region of interest" description="Disordered" evidence="1">
    <location>
        <begin position="1"/>
        <end position="86"/>
    </location>
</feature>
<keyword evidence="3" id="KW-1185">Reference proteome</keyword>
<reference evidence="2 3" key="1">
    <citation type="journal article" date="2018" name="Sci. Rep.">
        <title>Comparative genomics provides insights into the lifestyle and reveals functional heterogeneity of dark septate endophytic fungi.</title>
        <authorList>
            <person name="Knapp D.G."/>
            <person name="Nemeth J.B."/>
            <person name="Barry K."/>
            <person name="Hainaut M."/>
            <person name="Henrissat B."/>
            <person name="Johnson J."/>
            <person name="Kuo A."/>
            <person name="Lim J.H.P."/>
            <person name="Lipzen A."/>
            <person name="Nolan M."/>
            <person name="Ohm R.A."/>
            <person name="Tamas L."/>
            <person name="Grigoriev I.V."/>
            <person name="Spatafora J.W."/>
            <person name="Nagy L.G."/>
            <person name="Kovacs G.M."/>
        </authorList>
    </citation>
    <scope>NUCLEOTIDE SEQUENCE [LARGE SCALE GENOMIC DNA]</scope>
    <source>
        <strain evidence="2 3">DSE2036</strain>
    </source>
</reference>